<evidence type="ECO:0000256" key="9">
    <source>
        <dbReference type="PIRNR" id="PIRNR006171"/>
    </source>
</evidence>
<keyword evidence="3 10" id="KW-0597">Phosphoprotein</keyword>
<dbReference type="Proteomes" id="UP001589766">
    <property type="component" value="Unassembled WGS sequence"/>
</dbReference>
<keyword evidence="5 9" id="KW-0805">Transcription regulation</keyword>
<evidence type="ECO:0000256" key="7">
    <source>
        <dbReference type="ARBA" id="ARBA00023159"/>
    </source>
</evidence>
<accession>A0ABV6F7W0</accession>
<sequence>MTVDRTSETTDLRVLVVDDDFRVASMHAAYVDSVPGFTALPPVNDARVVARTVAEARPDLVLLDLYLPHVSGLDLLSALDVDAFVLSASGEGESVRTALRRGALAYLVKPFDEKALADRLRAYARYRRLLAGGIYDQVAIDRARRVLLVESEQAPASAAATTEQSVLEAVTAATADLTVMEVAEAVGISRATAQRYLSHLAQTGQVNLGLRYGARGRPEHRYGPALS</sequence>
<dbReference type="InterPro" id="IPR051271">
    <property type="entry name" value="2C-system_Tx_regulators"/>
</dbReference>
<keyword evidence="4 9" id="KW-0902">Two-component regulatory system</keyword>
<dbReference type="SMART" id="SM00448">
    <property type="entry name" value="REC"/>
    <property type="match status" value="1"/>
</dbReference>
<dbReference type="SUPFAM" id="SSF46785">
    <property type="entry name" value="Winged helix' DNA-binding domain"/>
    <property type="match status" value="1"/>
</dbReference>
<dbReference type="SUPFAM" id="SSF52172">
    <property type="entry name" value="CheY-like"/>
    <property type="match status" value="1"/>
</dbReference>
<feature type="modified residue" description="4-aspartylphosphate" evidence="10">
    <location>
        <position position="64"/>
    </location>
</feature>
<evidence type="ECO:0000256" key="8">
    <source>
        <dbReference type="ARBA" id="ARBA00023163"/>
    </source>
</evidence>
<evidence type="ECO:0000256" key="5">
    <source>
        <dbReference type="ARBA" id="ARBA00023015"/>
    </source>
</evidence>
<keyword evidence="6 9" id="KW-0238">DNA-binding</keyword>
<dbReference type="InterPro" id="IPR036388">
    <property type="entry name" value="WH-like_DNA-bd_sf"/>
</dbReference>
<evidence type="ECO:0000256" key="2">
    <source>
        <dbReference type="ARBA" id="ARBA00022490"/>
    </source>
</evidence>
<dbReference type="InterPro" id="IPR024187">
    <property type="entry name" value="Sig_transdc_resp-reg_cit/mal"/>
</dbReference>
<evidence type="ECO:0000313" key="13">
    <source>
        <dbReference type="Proteomes" id="UP001589766"/>
    </source>
</evidence>
<organism evidence="12 13">
    <name type="scientific">Citricoccus parietis</name>
    <dbReference type="NCBI Taxonomy" id="592307"/>
    <lineage>
        <taxon>Bacteria</taxon>
        <taxon>Bacillati</taxon>
        <taxon>Actinomycetota</taxon>
        <taxon>Actinomycetes</taxon>
        <taxon>Micrococcales</taxon>
        <taxon>Micrococcaceae</taxon>
        <taxon>Citricoccus</taxon>
    </lineage>
</organism>
<evidence type="ECO:0000256" key="1">
    <source>
        <dbReference type="ARBA" id="ARBA00004496"/>
    </source>
</evidence>
<proteinExistence type="predicted"/>
<keyword evidence="8 9" id="KW-0804">Transcription</keyword>
<evidence type="ECO:0000256" key="3">
    <source>
        <dbReference type="ARBA" id="ARBA00022553"/>
    </source>
</evidence>
<keyword evidence="7 9" id="KW-0010">Activator</keyword>
<dbReference type="PANTHER" id="PTHR45526">
    <property type="entry name" value="TRANSCRIPTIONAL REGULATORY PROTEIN DPIA"/>
    <property type="match status" value="1"/>
</dbReference>
<dbReference type="Gene3D" id="1.10.10.10">
    <property type="entry name" value="Winged helix-like DNA-binding domain superfamily/Winged helix DNA-binding domain"/>
    <property type="match status" value="1"/>
</dbReference>
<dbReference type="InterPro" id="IPR011006">
    <property type="entry name" value="CheY-like_superfamily"/>
</dbReference>
<dbReference type="Pfam" id="PF00072">
    <property type="entry name" value="Response_reg"/>
    <property type="match status" value="1"/>
</dbReference>
<dbReference type="InterPro" id="IPR001789">
    <property type="entry name" value="Sig_transdc_resp-reg_receiver"/>
</dbReference>
<dbReference type="PANTHER" id="PTHR45526:SF1">
    <property type="entry name" value="TRANSCRIPTIONAL REGULATORY PROTEIN DCUR-RELATED"/>
    <property type="match status" value="1"/>
</dbReference>
<dbReference type="PROSITE" id="PS50110">
    <property type="entry name" value="RESPONSE_REGULATORY"/>
    <property type="match status" value="1"/>
</dbReference>
<dbReference type="EMBL" id="JBHLWH010000039">
    <property type="protein sequence ID" value="MFC0249612.1"/>
    <property type="molecule type" value="Genomic_DNA"/>
</dbReference>
<reference evidence="12 13" key="1">
    <citation type="submission" date="2024-09" db="EMBL/GenBank/DDBJ databases">
        <authorList>
            <person name="Sun Q."/>
            <person name="Mori K."/>
        </authorList>
    </citation>
    <scope>NUCLEOTIDE SEQUENCE [LARGE SCALE GENOMIC DNA]</scope>
    <source>
        <strain evidence="12 13">CCM 7609</strain>
    </source>
</reference>
<protein>
    <recommendedName>
        <fullName evidence="9">Transcriptional regulatory protein</fullName>
    </recommendedName>
</protein>
<dbReference type="InterPro" id="IPR036390">
    <property type="entry name" value="WH_DNA-bd_sf"/>
</dbReference>
<evidence type="ECO:0000259" key="11">
    <source>
        <dbReference type="PROSITE" id="PS50110"/>
    </source>
</evidence>
<dbReference type="Pfam" id="PF09339">
    <property type="entry name" value="HTH_IclR"/>
    <property type="match status" value="1"/>
</dbReference>
<comment type="subcellular location">
    <subcellularLocation>
        <location evidence="1 9">Cytoplasm</location>
    </subcellularLocation>
</comment>
<keyword evidence="13" id="KW-1185">Reference proteome</keyword>
<dbReference type="Gene3D" id="3.40.50.2300">
    <property type="match status" value="1"/>
</dbReference>
<evidence type="ECO:0000256" key="6">
    <source>
        <dbReference type="ARBA" id="ARBA00023125"/>
    </source>
</evidence>
<dbReference type="InterPro" id="IPR005471">
    <property type="entry name" value="Tscrpt_reg_IclR_N"/>
</dbReference>
<feature type="domain" description="Response regulatory" evidence="11">
    <location>
        <begin position="13"/>
        <end position="124"/>
    </location>
</feature>
<comment type="caution">
    <text evidence="12">The sequence shown here is derived from an EMBL/GenBank/DDBJ whole genome shotgun (WGS) entry which is preliminary data.</text>
</comment>
<evidence type="ECO:0000256" key="4">
    <source>
        <dbReference type="ARBA" id="ARBA00023012"/>
    </source>
</evidence>
<dbReference type="PIRSF" id="PIRSF006171">
    <property type="entry name" value="RR_citrat_malat"/>
    <property type="match status" value="1"/>
</dbReference>
<name>A0ABV6F7W0_9MICC</name>
<keyword evidence="2 9" id="KW-0963">Cytoplasm</keyword>
<evidence type="ECO:0000256" key="10">
    <source>
        <dbReference type="PROSITE-ProRule" id="PRU00169"/>
    </source>
</evidence>
<gene>
    <name evidence="12" type="ORF">ACFFIO_13990</name>
</gene>
<evidence type="ECO:0000313" key="12">
    <source>
        <dbReference type="EMBL" id="MFC0249612.1"/>
    </source>
</evidence>